<dbReference type="PANTHER" id="PTHR11487">
    <property type="entry name" value="THIOESTERASE"/>
    <property type="match status" value="1"/>
</dbReference>
<reference evidence="4 5" key="1">
    <citation type="submission" date="2019-06" db="EMBL/GenBank/DDBJ databases">
        <title>Sequencing the genomes of 1000 actinobacteria strains.</title>
        <authorList>
            <person name="Klenk H.-P."/>
        </authorList>
    </citation>
    <scope>NUCLEOTIDE SEQUENCE [LARGE SCALE GENOMIC DNA]</scope>
    <source>
        <strain evidence="4 5">DSM 41649</strain>
    </source>
</reference>
<organism evidence="4 5">
    <name type="scientific">Kitasatospora atroaurantiaca</name>
    <dbReference type="NCBI Taxonomy" id="285545"/>
    <lineage>
        <taxon>Bacteria</taxon>
        <taxon>Bacillati</taxon>
        <taxon>Actinomycetota</taxon>
        <taxon>Actinomycetes</taxon>
        <taxon>Kitasatosporales</taxon>
        <taxon>Streptomycetaceae</taxon>
        <taxon>Kitasatospora</taxon>
    </lineage>
</organism>
<evidence type="ECO:0000259" key="3">
    <source>
        <dbReference type="SMART" id="SM00824"/>
    </source>
</evidence>
<dbReference type="EMBL" id="VIVR01000001">
    <property type="protein sequence ID" value="TWE18203.1"/>
    <property type="molecule type" value="Genomic_DNA"/>
</dbReference>
<dbReference type="Pfam" id="PF00975">
    <property type="entry name" value="Thioesterase"/>
    <property type="match status" value="1"/>
</dbReference>
<dbReference type="OrthoDB" id="3872750at2"/>
<keyword evidence="2" id="KW-0378">Hydrolase</keyword>
<dbReference type="GO" id="GO:0016787">
    <property type="term" value="F:hydrolase activity"/>
    <property type="evidence" value="ECO:0007669"/>
    <property type="project" value="UniProtKB-KW"/>
</dbReference>
<dbReference type="InterPro" id="IPR029058">
    <property type="entry name" value="AB_hydrolase_fold"/>
</dbReference>
<evidence type="ECO:0000313" key="5">
    <source>
        <dbReference type="Proteomes" id="UP000318416"/>
    </source>
</evidence>
<dbReference type="SUPFAM" id="SSF53474">
    <property type="entry name" value="alpha/beta-Hydrolases"/>
    <property type="match status" value="1"/>
</dbReference>
<evidence type="ECO:0000256" key="1">
    <source>
        <dbReference type="ARBA" id="ARBA00007169"/>
    </source>
</evidence>
<evidence type="ECO:0000256" key="2">
    <source>
        <dbReference type="ARBA" id="ARBA00022801"/>
    </source>
</evidence>
<evidence type="ECO:0000313" key="4">
    <source>
        <dbReference type="EMBL" id="TWE18203.1"/>
    </source>
</evidence>
<dbReference type="Proteomes" id="UP000318416">
    <property type="component" value="Unassembled WGS sequence"/>
</dbReference>
<dbReference type="AlphaFoldDB" id="A0A561ERG3"/>
<name>A0A561ERG3_9ACTN</name>
<dbReference type="InterPro" id="IPR001031">
    <property type="entry name" value="Thioesterase"/>
</dbReference>
<proteinExistence type="inferred from homology"/>
<gene>
    <name evidence="4" type="ORF">FB465_3253</name>
</gene>
<feature type="domain" description="Thioesterase TesA-like" evidence="3">
    <location>
        <begin position="25"/>
        <end position="247"/>
    </location>
</feature>
<dbReference type="PANTHER" id="PTHR11487:SF0">
    <property type="entry name" value="S-ACYL FATTY ACID SYNTHASE THIOESTERASE, MEDIUM CHAIN"/>
    <property type="match status" value="1"/>
</dbReference>
<dbReference type="RefSeq" id="WP_145791359.1">
    <property type="nucleotide sequence ID" value="NZ_BAAABR010000029.1"/>
</dbReference>
<comment type="similarity">
    <text evidence="1">Belongs to the thioesterase family.</text>
</comment>
<keyword evidence="5" id="KW-1185">Reference proteome</keyword>
<dbReference type="InterPro" id="IPR020802">
    <property type="entry name" value="TesA-like"/>
</dbReference>
<protein>
    <submittedName>
        <fullName evidence="4">Surfactin synthase thioesterase subunit</fullName>
    </submittedName>
</protein>
<comment type="caution">
    <text evidence="4">The sequence shown here is derived from an EMBL/GenBank/DDBJ whole genome shotgun (WGS) entry which is preliminary data.</text>
</comment>
<dbReference type="InterPro" id="IPR012223">
    <property type="entry name" value="TEII"/>
</dbReference>
<accession>A0A561ERG3</accession>
<sequence length="258" mass="28438">MRTTVGADPWLRRFHPSPDAGVRLVCLPHAGGSASFYFPFSRAFPAAVEVLAVQYPGRQERHQEPAVADINLLADRITDALAAEADRPLALFGHSMGAMLAFEIASRLEELGIAVPQLFVSGRRAPSRHRAMESVHTFTDEGLVAELLALDGTDAELLADPEVLQMILPAIRSDYRAVETYRYRPRPKLLCPVVALTGDSDPRVDLDEARAWADHTSGSFDLRVFPGGHFYLSAQQTAVVELVQQRLLPLTWSEIRDG</sequence>
<dbReference type="SMART" id="SM00824">
    <property type="entry name" value="PKS_TE"/>
    <property type="match status" value="1"/>
</dbReference>
<dbReference type="Gene3D" id="3.40.50.1820">
    <property type="entry name" value="alpha/beta hydrolase"/>
    <property type="match status" value="1"/>
</dbReference>
<dbReference type="GO" id="GO:0008610">
    <property type="term" value="P:lipid biosynthetic process"/>
    <property type="evidence" value="ECO:0007669"/>
    <property type="project" value="TreeGrafter"/>
</dbReference>